<dbReference type="SUPFAM" id="SSF46785">
    <property type="entry name" value="Winged helix' DNA-binding domain"/>
    <property type="match status" value="1"/>
</dbReference>
<dbReference type="OrthoDB" id="85694at2157"/>
<evidence type="ECO:0000313" key="1">
    <source>
        <dbReference type="EMBL" id="ASJ12457.1"/>
    </source>
</evidence>
<protein>
    <submittedName>
        <fullName evidence="2">DNA-binding protein</fullName>
    </submittedName>
    <submittedName>
        <fullName evidence="3">Radical SAM additional 4Fe4S-binding SPASM domain-containing protein</fullName>
    </submittedName>
</protein>
<dbReference type="Gene3D" id="1.10.10.10">
    <property type="entry name" value="Winged helix-like DNA-binding domain superfamily/Winged helix DNA-binding domain"/>
    <property type="match status" value="1"/>
</dbReference>
<gene>
    <name evidence="1" type="ORF">A3L14_05920</name>
    <name evidence="2" type="ORF">AMR53_02925</name>
    <name evidence="3" type="ORF">SAMN05216170_0771</name>
</gene>
<dbReference type="AlphaFoldDB" id="A0A0Q2M587"/>
<dbReference type="EMBL" id="FOIW01000001">
    <property type="protein sequence ID" value="SEV90481.1"/>
    <property type="molecule type" value="Genomic_DNA"/>
</dbReference>
<evidence type="ECO:0000313" key="3">
    <source>
        <dbReference type="EMBL" id="SEV90481.1"/>
    </source>
</evidence>
<organism evidence="2 4">
    <name type="scientific">Thermococcus thioreducens</name>
    <dbReference type="NCBI Taxonomy" id="277988"/>
    <lineage>
        <taxon>Archaea</taxon>
        <taxon>Methanobacteriati</taxon>
        <taxon>Methanobacteriota</taxon>
        <taxon>Thermococci</taxon>
        <taxon>Thermococcales</taxon>
        <taxon>Thermococcaceae</taxon>
        <taxon>Thermococcus</taxon>
    </lineage>
</organism>
<reference evidence="5" key="4">
    <citation type="submission" date="2016-10" db="EMBL/GenBank/DDBJ databases">
        <authorList>
            <person name="Varghese N."/>
            <person name="Submissions S."/>
        </authorList>
    </citation>
    <scope>NUCLEOTIDE SEQUENCE [LARGE SCALE GENOMIC DNA]</scope>
    <source>
        <strain evidence="5">OGL-20</strain>
    </source>
</reference>
<sequence length="84" mass="9249">MLERILELIKAGKSIDEISDELSMPQEEVEGALKILESLGYIERVESGSSACKSCPLSSVCPGSCFRFKGKVYTVTDFRIDGQE</sequence>
<dbReference type="PATRIC" id="fig|277988.4.peg.620"/>
<keyword evidence="6" id="KW-1185">Reference proteome</keyword>
<dbReference type="InterPro" id="IPR036390">
    <property type="entry name" value="WH_DNA-bd_sf"/>
</dbReference>
<reference evidence="1 6" key="2">
    <citation type="submission" date="2016-04" db="EMBL/GenBank/DDBJ databases">
        <title>Complete genome sequence of Thermococcus thioreducens type strain OGL-20P.</title>
        <authorList>
            <person name="Oger P.M."/>
        </authorList>
    </citation>
    <scope>NUCLEOTIDE SEQUENCE [LARGE SCALE GENOMIC DNA]</scope>
    <source>
        <strain evidence="1 6">OGL-20P</strain>
    </source>
</reference>
<accession>A0A0Q2M587</accession>
<evidence type="ECO:0000313" key="6">
    <source>
        <dbReference type="Proteomes" id="UP000250136"/>
    </source>
</evidence>
<dbReference type="KEGG" id="ttd:A3L14_05920"/>
<reference evidence="2 4" key="1">
    <citation type="submission" date="2015-08" db="EMBL/GenBank/DDBJ databases">
        <title>Thermococcus thioreducens DSM 14981 genome sequencing.</title>
        <authorList>
            <person name="Hong S.-J."/>
            <person name="Kim M.-C."/>
            <person name="Shin J.-H."/>
        </authorList>
    </citation>
    <scope>NUCLEOTIDE SEQUENCE [LARGE SCALE GENOMIC DNA]</scope>
    <source>
        <strain evidence="2 4">DSM 14981</strain>
    </source>
</reference>
<dbReference type="EMBL" id="LIXN01000003">
    <property type="protein sequence ID" value="KQH83185.1"/>
    <property type="molecule type" value="Genomic_DNA"/>
</dbReference>
<dbReference type="EMBL" id="CP015105">
    <property type="protein sequence ID" value="ASJ12457.1"/>
    <property type="molecule type" value="Genomic_DNA"/>
</dbReference>
<dbReference type="GeneID" id="33333942"/>
<dbReference type="Proteomes" id="UP000250136">
    <property type="component" value="Chromosome"/>
</dbReference>
<dbReference type="STRING" id="277988.SAMN05216170_0771"/>
<reference evidence="3" key="3">
    <citation type="submission" date="2016-10" db="EMBL/GenBank/DDBJ databases">
        <authorList>
            <person name="de Groot N.N."/>
        </authorList>
    </citation>
    <scope>NUCLEOTIDE SEQUENCE [LARGE SCALE GENOMIC DNA]</scope>
    <source>
        <strain evidence="3">OGL-20</strain>
    </source>
</reference>
<dbReference type="GO" id="GO:0003677">
    <property type="term" value="F:DNA binding"/>
    <property type="evidence" value="ECO:0007669"/>
    <property type="project" value="UniProtKB-KW"/>
</dbReference>
<proteinExistence type="predicted"/>
<evidence type="ECO:0000313" key="4">
    <source>
        <dbReference type="Proteomes" id="UP000051862"/>
    </source>
</evidence>
<name>A0A0Q2M587_9EURY</name>
<evidence type="ECO:0000313" key="5">
    <source>
        <dbReference type="Proteomes" id="UP000182125"/>
    </source>
</evidence>
<dbReference type="Proteomes" id="UP000182125">
    <property type="component" value="Unassembled WGS sequence"/>
</dbReference>
<evidence type="ECO:0000313" key="2">
    <source>
        <dbReference type="EMBL" id="KQH83185.1"/>
    </source>
</evidence>
<keyword evidence="2" id="KW-0238">DNA-binding</keyword>
<dbReference type="Proteomes" id="UP000051862">
    <property type="component" value="Unassembled WGS sequence"/>
</dbReference>
<dbReference type="InterPro" id="IPR036388">
    <property type="entry name" value="WH-like_DNA-bd_sf"/>
</dbReference>
<dbReference type="RefSeq" id="WP_055428843.1">
    <property type="nucleotide sequence ID" value="NZ_CP015105.1"/>
</dbReference>